<accession>A0ABY4BU04</accession>
<feature type="compositionally biased region" description="Gly residues" evidence="1">
    <location>
        <begin position="105"/>
        <end position="116"/>
    </location>
</feature>
<feature type="region of interest" description="Disordered" evidence="1">
    <location>
        <begin position="188"/>
        <end position="209"/>
    </location>
</feature>
<feature type="compositionally biased region" description="Acidic residues" evidence="1">
    <location>
        <begin position="197"/>
        <end position="209"/>
    </location>
</feature>
<reference evidence="3 4" key="1">
    <citation type="submission" date="2022-03" db="EMBL/GenBank/DDBJ databases">
        <title>Mucilaginibacter sp. isolated from the gut of Protaetia brevitarsis seulensis larvae.</title>
        <authorList>
            <person name="Won M."/>
            <person name="Kim S.-J."/>
            <person name="Kwon S.-W."/>
        </authorList>
    </citation>
    <scope>NUCLEOTIDE SEQUENCE [LARGE SCALE GENOMIC DNA]</scope>
    <source>
        <strain evidence="3 4">CFWR-12</strain>
    </source>
</reference>
<evidence type="ECO:0000313" key="4">
    <source>
        <dbReference type="Proteomes" id="UP000832097"/>
    </source>
</evidence>
<evidence type="ECO:0000256" key="1">
    <source>
        <dbReference type="SAM" id="MobiDB-lite"/>
    </source>
</evidence>
<evidence type="ECO:0000259" key="2">
    <source>
        <dbReference type="Pfam" id="PF01471"/>
    </source>
</evidence>
<proteinExistence type="predicted"/>
<feature type="region of interest" description="Disordered" evidence="1">
    <location>
        <begin position="1"/>
        <end position="59"/>
    </location>
</feature>
<dbReference type="InterPro" id="IPR036365">
    <property type="entry name" value="PGBD-like_sf"/>
</dbReference>
<dbReference type="RefSeq" id="WP_243553614.1">
    <property type="nucleotide sequence ID" value="NZ_CP094528.1"/>
</dbReference>
<keyword evidence="4" id="KW-1185">Reference proteome</keyword>
<dbReference type="Gene3D" id="1.10.101.10">
    <property type="entry name" value="PGBD-like superfamily/PGBD"/>
    <property type="match status" value="1"/>
</dbReference>
<dbReference type="SUPFAM" id="SSF47090">
    <property type="entry name" value="PGBD-like"/>
    <property type="match status" value="1"/>
</dbReference>
<feature type="region of interest" description="Disordered" evidence="1">
    <location>
        <begin position="76"/>
        <end position="135"/>
    </location>
</feature>
<protein>
    <submittedName>
        <fullName evidence="3">Peptidoglycan-binding protein</fullName>
    </submittedName>
</protein>
<feature type="compositionally biased region" description="Basic and acidic residues" evidence="1">
    <location>
        <begin position="8"/>
        <end position="18"/>
    </location>
</feature>
<dbReference type="EMBL" id="CP094528">
    <property type="protein sequence ID" value="UOE42682.1"/>
    <property type="molecule type" value="Genomic_DNA"/>
</dbReference>
<dbReference type="InterPro" id="IPR036366">
    <property type="entry name" value="PGBDSf"/>
</dbReference>
<name>A0ABY4BU04_9MICO</name>
<feature type="compositionally biased region" description="Low complexity" evidence="1">
    <location>
        <begin position="93"/>
        <end position="104"/>
    </location>
</feature>
<evidence type="ECO:0000313" key="3">
    <source>
        <dbReference type="EMBL" id="UOE42682.1"/>
    </source>
</evidence>
<feature type="domain" description="Peptidoglycan binding-like" evidence="2">
    <location>
        <begin position="133"/>
        <end position="189"/>
    </location>
</feature>
<dbReference type="Proteomes" id="UP000832097">
    <property type="component" value="Chromosome"/>
</dbReference>
<dbReference type="InterPro" id="IPR002477">
    <property type="entry name" value="Peptidoglycan-bd-like"/>
</dbReference>
<sequence length="434" mass="44668">MGRTLVEAGRDDDVERSPQFRGESPAAASARTADEGAGLRPAASMTDAATRPVLQRLQRTAGNQATAAIVVARQSVEEEPAGPGSLGQAPESGPTQLPGVTTGPVTGGAGAGGAGAEGPAAPQRPMLRRGSVGPSVGELQTKLNERGAEPPLAVDGIFGPLTDAAVRAFQTQQAIGVDGIVGPITWGRLDAGPGPEPEPDPEPEPEADPLDGICTIEGHGSSPAAVAQARVQALELYGGIAPENRTRMEADPITIDVIPHDRKLTELAPYAHLAGTQTFDGRIWDDVRGIQTEVNGVRRVAIAEEDLVSVPGTAASYGPGFLAAHEGGHGLQFSALTPAQVTQLTALHAARLAASGPITQTTPAGAATDLWLDPAWYSAANKEEYFANSVAAYLGHPYSTADATVAKYNQGWLQANDPGMFTLLQQVYASGGTP</sequence>
<dbReference type="Pfam" id="PF01471">
    <property type="entry name" value="PG_binding_1"/>
    <property type="match status" value="1"/>
</dbReference>
<organism evidence="3 4">
    <name type="scientific">Agromyces larvae</name>
    <dbReference type="NCBI Taxonomy" id="2929802"/>
    <lineage>
        <taxon>Bacteria</taxon>
        <taxon>Bacillati</taxon>
        <taxon>Actinomycetota</taxon>
        <taxon>Actinomycetes</taxon>
        <taxon>Micrococcales</taxon>
        <taxon>Microbacteriaceae</taxon>
        <taxon>Agromyces</taxon>
    </lineage>
</organism>
<gene>
    <name evidence="3" type="ORF">MTO99_10795</name>
</gene>